<feature type="transmembrane region" description="Helical" evidence="1">
    <location>
        <begin position="280"/>
        <end position="298"/>
    </location>
</feature>
<keyword evidence="1" id="KW-0472">Membrane</keyword>
<evidence type="ECO:0000313" key="3">
    <source>
        <dbReference type="Proteomes" id="UP001516588"/>
    </source>
</evidence>
<feature type="transmembrane region" description="Helical" evidence="1">
    <location>
        <begin position="138"/>
        <end position="155"/>
    </location>
</feature>
<name>A0ABR9QVR8_9FIRM</name>
<keyword evidence="3" id="KW-1185">Reference proteome</keyword>
<feature type="transmembrane region" description="Helical" evidence="1">
    <location>
        <begin position="76"/>
        <end position="95"/>
    </location>
</feature>
<dbReference type="RefSeq" id="WP_226384630.1">
    <property type="nucleotide sequence ID" value="NZ_JADCKA010000002.1"/>
</dbReference>
<proteinExistence type="predicted"/>
<dbReference type="Proteomes" id="UP001516588">
    <property type="component" value="Unassembled WGS sequence"/>
</dbReference>
<feature type="transmembrane region" description="Helical" evidence="1">
    <location>
        <begin position="175"/>
        <end position="194"/>
    </location>
</feature>
<sequence>MAEAKTLSQYEAASSKRLKVSVLIILIIIPAAIAAAYFIPWDGMYMLVSVFILVAVMAPFFMVFERRRPKARELMLIVVMSAMTVAVHSLFHIIFPIQIGTAMVIISGIALGPEAGFLIGALSRLICNFYMGQGPWTPWQMFAWGLLGFLAGFIFDKGSEVSVRARSFKMVAGPFTAVVLSLILGYLLFLLFPGNDDTFLGWRVYAFGCIGLIVGLILQKKRLPSDDLTMSVITFFMTVIVYGGIMNLSTVVNSTNMAGGSKISIEGLKLLYISGLPMDLIHGITAAVCVFILGSSIISKLDRIKIKYGIYR</sequence>
<keyword evidence="1" id="KW-1133">Transmembrane helix</keyword>
<evidence type="ECO:0000313" key="2">
    <source>
        <dbReference type="EMBL" id="MBE5034959.1"/>
    </source>
</evidence>
<reference evidence="2 3" key="1">
    <citation type="submission" date="2020-10" db="EMBL/GenBank/DDBJ databases">
        <title>ChiBAC.</title>
        <authorList>
            <person name="Zenner C."/>
            <person name="Hitch T.C.A."/>
            <person name="Clavel T."/>
        </authorList>
    </citation>
    <scope>NUCLEOTIDE SEQUENCE [LARGE SCALE GENOMIC DNA]</scope>
    <source>
        <strain evidence="2 3">DSM 108706</strain>
    </source>
</reference>
<dbReference type="Gene3D" id="1.10.1760.20">
    <property type="match status" value="1"/>
</dbReference>
<comment type="caution">
    <text evidence="2">The sequence shown here is derived from an EMBL/GenBank/DDBJ whole genome shotgun (WGS) entry which is preliminary data.</text>
</comment>
<feature type="transmembrane region" description="Helical" evidence="1">
    <location>
        <begin position="230"/>
        <end position="252"/>
    </location>
</feature>
<feature type="transmembrane region" description="Helical" evidence="1">
    <location>
        <begin position="200"/>
        <end position="218"/>
    </location>
</feature>
<evidence type="ECO:0000256" key="1">
    <source>
        <dbReference type="SAM" id="Phobius"/>
    </source>
</evidence>
<gene>
    <name evidence="2" type="ORF">INF20_01540</name>
</gene>
<keyword evidence="1" id="KW-0812">Transmembrane</keyword>
<accession>A0ABR9QVR8</accession>
<feature type="transmembrane region" description="Helical" evidence="1">
    <location>
        <begin position="20"/>
        <end position="39"/>
    </location>
</feature>
<dbReference type="InterPro" id="IPR009825">
    <property type="entry name" value="ECF_substrate-spec-like"/>
</dbReference>
<dbReference type="Pfam" id="PF07155">
    <property type="entry name" value="ECF-ribofla_trS"/>
    <property type="match status" value="1"/>
</dbReference>
<protein>
    <submittedName>
        <fullName evidence="2">ECF transporter S component</fullName>
    </submittedName>
</protein>
<organism evidence="2 3">
    <name type="scientific">Gallibacter intestinalis</name>
    <dbReference type="NCBI Taxonomy" id="2779356"/>
    <lineage>
        <taxon>Bacteria</taxon>
        <taxon>Bacillati</taxon>
        <taxon>Bacillota</taxon>
        <taxon>Clostridia</taxon>
        <taxon>Eubacteriales</taxon>
        <taxon>Eubacteriaceae</taxon>
        <taxon>Gallibacter</taxon>
    </lineage>
</organism>
<dbReference type="EMBL" id="JADCKA010000002">
    <property type="protein sequence ID" value="MBE5034959.1"/>
    <property type="molecule type" value="Genomic_DNA"/>
</dbReference>
<feature type="transmembrane region" description="Helical" evidence="1">
    <location>
        <begin position="45"/>
        <end position="64"/>
    </location>
</feature>